<evidence type="ECO:0000313" key="3">
    <source>
        <dbReference type="Proteomes" id="UP000185841"/>
    </source>
</evidence>
<dbReference type="Pfam" id="PF13645">
    <property type="entry name" value="YkuD_2"/>
    <property type="match status" value="1"/>
</dbReference>
<gene>
    <name evidence="2" type="ORF">SAMN05878282_111108</name>
</gene>
<protein>
    <submittedName>
        <fullName evidence="2">L,D-transpeptidase catalytic domain</fullName>
    </submittedName>
</protein>
<evidence type="ECO:0000313" key="2">
    <source>
        <dbReference type="EMBL" id="SIQ96524.1"/>
    </source>
</evidence>
<feature type="signal peptide" evidence="1">
    <location>
        <begin position="1"/>
        <end position="19"/>
    </location>
</feature>
<dbReference type="EMBL" id="FTMP01000011">
    <property type="protein sequence ID" value="SIQ96524.1"/>
    <property type="molecule type" value="Genomic_DNA"/>
</dbReference>
<reference evidence="2 3" key="1">
    <citation type="submission" date="2017-01" db="EMBL/GenBank/DDBJ databases">
        <authorList>
            <person name="Mah S.A."/>
            <person name="Swanson W.J."/>
            <person name="Moy G.W."/>
            <person name="Vacquier V.D."/>
        </authorList>
    </citation>
    <scope>NUCLEOTIDE SEQUENCE [LARGE SCALE GENOMIC DNA]</scope>
    <source>
        <strain evidence="2 3">RU36E</strain>
    </source>
</reference>
<sequence>MPRLPLACLLIALTCNAMANDLQQALPANTVADIRQQLKGNRHAHFAVVDYARHSSQPRLMLFERSSLRLLASYRVAHGQGSDPDHDGFTDRYSDAPGSHASSLGTLRTDQVYQSSAPGHGLSMRLIGLSPGNANAERRAIVLHAKSYMEDDFIRHHGVAGRSHGCLVLAGSDRDKAITLLRGGALIFVIDSRLSAHHYLARNR</sequence>
<dbReference type="InterPro" id="IPR032676">
    <property type="entry name" value="YkuD_2"/>
</dbReference>
<accession>A0A1N6X2C0</accession>
<dbReference type="Proteomes" id="UP000185841">
    <property type="component" value="Unassembled WGS sequence"/>
</dbReference>
<proteinExistence type="predicted"/>
<name>A0A1N6X2C0_AQUAC</name>
<dbReference type="PANTHER" id="PTHR38477:SF1">
    <property type="entry name" value="MUREIN L,D-TRANSPEPTIDASE CATALYTIC DOMAIN FAMILY PROTEIN"/>
    <property type="match status" value="1"/>
</dbReference>
<feature type="chain" id="PRO_5013383241" evidence="1">
    <location>
        <begin position="20"/>
        <end position="204"/>
    </location>
</feature>
<organism evidence="2 3">
    <name type="scientific">Aquipseudomonas alcaligenes</name>
    <name type="common">Pseudomonas alcaligenes</name>
    <dbReference type="NCBI Taxonomy" id="43263"/>
    <lineage>
        <taxon>Bacteria</taxon>
        <taxon>Pseudomonadati</taxon>
        <taxon>Pseudomonadota</taxon>
        <taxon>Gammaproteobacteria</taxon>
        <taxon>Pseudomonadales</taxon>
        <taxon>Pseudomonadaceae</taxon>
        <taxon>Aquipseudomonas</taxon>
    </lineage>
</organism>
<dbReference type="AlphaFoldDB" id="A0A1N6X2C0"/>
<dbReference type="RefSeq" id="WP_076429139.1">
    <property type="nucleotide sequence ID" value="NZ_FTMP01000011.1"/>
</dbReference>
<evidence type="ECO:0000256" key="1">
    <source>
        <dbReference type="SAM" id="SignalP"/>
    </source>
</evidence>
<dbReference type="PANTHER" id="PTHR38477">
    <property type="entry name" value="HYPOTHETICAL EXPORTED PROTEIN"/>
    <property type="match status" value="1"/>
</dbReference>
<keyword evidence="1" id="KW-0732">Signal</keyword>